<evidence type="ECO:0000256" key="2">
    <source>
        <dbReference type="ARBA" id="ARBA00023295"/>
    </source>
</evidence>
<dbReference type="GO" id="GO:0016052">
    <property type="term" value="P:carbohydrate catabolic process"/>
    <property type="evidence" value="ECO:0007669"/>
    <property type="project" value="TreeGrafter"/>
</dbReference>
<evidence type="ECO:0000256" key="4">
    <source>
        <dbReference type="RuleBase" id="RU003690"/>
    </source>
</evidence>
<dbReference type="InterPro" id="IPR017853">
    <property type="entry name" value="GH"/>
</dbReference>
<dbReference type="SUPFAM" id="SSF51445">
    <property type="entry name" value="(Trans)glycosidases"/>
    <property type="match status" value="1"/>
</dbReference>
<evidence type="ECO:0000313" key="5">
    <source>
        <dbReference type="EMBL" id="MDZ5001084.1"/>
    </source>
</evidence>
<keyword evidence="2" id="KW-0378">Hydrolase</keyword>
<accession>A0AAW9ID46</accession>
<evidence type="ECO:0000256" key="3">
    <source>
        <dbReference type="PROSITE-ProRule" id="PRU10055"/>
    </source>
</evidence>
<comment type="caution">
    <text evidence="5">The sequence shown here is derived from an EMBL/GenBank/DDBJ whole genome shotgun (WGS) entry which is preliminary data.</text>
</comment>
<comment type="similarity">
    <text evidence="1 4">Belongs to the glycosyl hydrolase 1 family.</text>
</comment>
<dbReference type="RefSeq" id="WP_322459240.1">
    <property type="nucleotide sequence ID" value="NZ_WNVC01001001.1"/>
</dbReference>
<gene>
    <name evidence="5" type="ORF">GNF79_18875</name>
</gene>
<dbReference type="PANTHER" id="PTHR10353">
    <property type="entry name" value="GLYCOSYL HYDROLASE"/>
    <property type="match status" value="1"/>
</dbReference>
<name>A0AAW9ID46_CLOPF</name>
<organism evidence="5 6">
    <name type="scientific">Clostridium perfringens</name>
    <dbReference type="NCBI Taxonomy" id="1502"/>
    <lineage>
        <taxon>Bacteria</taxon>
        <taxon>Bacillati</taxon>
        <taxon>Bacillota</taxon>
        <taxon>Clostridia</taxon>
        <taxon>Eubacteriales</taxon>
        <taxon>Clostridiaceae</taxon>
        <taxon>Clostridium</taxon>
    </lineage>
</organism>
<protein>
    <submittedName>
        <fullName evidence="5">Family 1 glycosylhydrolase</fullName>
    </submittedName>
</protein>
<dbReference type="Proteomes" id="UP001291306">
    <property type="component" value="Unassembled WGS sequence"/>
</dbReference>
<dbReference type="PRINTS" id="PR00131">
    <property type="entry name" value="GLHYDRLASE1"/>
</dbReference>
<dbReference type="AlphaFoldDB" id="A0AAW9ID46"/>
<dbReference type="Gene3D" id="3.20.20.80">
    <property type="entry name" value="Glycosidases"/>
    <property type="match status" value="1"/>
</dbReference>
<proteinExistence type="inferred from homology"/>
<sequence>LNNFEEINTSGKKGTAKDYGIPGSFKSIKNPYLERTNWDWEIDPTGLRIGIRRINSRYRLPILVTENGLGEFDKLEDGDIINDEYRIDFIRNHIKACKEAITDGVEFLGYCTWSFTDLLSWLNGYQKRYGFVYINRNENDEKDLRRIKKRS</sequence>
<dbReference type="PANTHER" id="PTHR10353:SF136">
    <property type="entry name" value="ARYL-PHOSPHO-BETA-D-GLUCOSIDASE BGLC"/>
    <property type="match status" value="1"/>
</dbReference>
<dbReference type="GO" id="GO:0008422">
    <property type="term" value="F:beta-glucosidase activity"/>
    <property type="evidence" value="ECO:0007669"/>
    <property type="project" value="TreeGrafter"/>
</dbReference>
<evidence type="ECO:0000256" key="1">
    <source>
        <dbReference type="ARBA" id="ARBA00010838"/>
    </source>
</evidence>
<reference evidence="5" key="1">
    <citation type="submission" date="2019-11" db="EMBL/GenBank/DDBJ databases">
        <title>Characterization of Clostridium perfringens isolates from swine manure treated agricultural soils.</title>
        <authorList>
            <person name="Wushke S.T."/>
        </authorList>
    </citation>
    <scope>NUCLEOTIDE SEQUENCE</scope>
    <source>
        <strain evidence="5">X26</strain>
    </source>
</reference>
<dbReference type="GO" id="GO:0005829">
    <property type="term" value="C:cytosol"/>
    <property type="evidence" value="ECO:0007669"/>
    <property type="project" value="TreeGrafter"/>
</dbReference>
<keyword evidence="2" id="KW-0326">Glycosidase</keyword>
<feature type="active site" description="Nucleophile" evidence="3">
    <location>
        <position position="66"/>
    </location>
</feature>
<evidence type="ECO:0000313" key="6">
    <source>
        <dbReference type="Proteomes" id="UP001291306"/>
    </source>
</evidence>
<feature type="non-terminal residue" evidence="5">
    <location>
        <position position="151"/>
    </location>
</feature>
<dbReference type="Pfam" id="PF00232">
    <property type="entry name" value="Glyco_hydro_1"/>
    <property type="match status" value="1"/>
</dbReference>
<dbReference type="EMBL" id="WNVC01001001">
    <property type="protein sequence ID" value="MDZ5001084.1"/>
    <property type="molecule type" value="Genomic_DNA"/>
</dbReference>
<feature type="non-terminal residue" evidence="5">
    <location>
        <position position="1"/>
    </location>
</feature>
<dbReference type="InterPro" id="IPR018120">
    <property type="entry name" value="Glyco_hydro_1_AS"/>
</dbReference>
<dbReference type="PROSITE" id="PS00572">
    <property type="entry name" value="GLYCOSYL_HYDROL_F1_1"/>
    <property type="match status" value="1"/>
</dbReference>
<dbReference type="InterPro" id="IPR001360">
    <property type="entry name" value="Glyco_hydro_1"/>
</dbReference>